<reference evidence="1" key="1">
    <citation type="submission" date="2023-10" db="EMBL/GenBank/DDBJ databases">
        <authorList>
            <person name="Rodriguez Cubillos JULIANA M."/>
            <person name="De Vega J."/>
        </authorList>
    </citation>
    <scope>NUCLEOTIDE SEQUENCE</scope>
</reference>
<gene>
    <name evidence="1" type="ORF">MILVUS5_LOCUS33014</name>
</gene>
<keyword evidence="2" id="KW-1185">Reference proteome</keyword>
<organism evidence="1 2">
    <name type="scientific">Trifolium pratense</name>
    <name type="common">Red clover</name>
    <dbReference type="NCBI Taxonomy" id="57577"/>
    <lineage>
        <taxon>Eukaryota</taxon>
        <taxon>Viridiplantae</taxon>
        <taxon>Streptophyta</taxon>
        <taxon>Embryophyta</taxon>
        <taxon>Tracheophyta</taxon>
        <taxon>Spermatophyta</taxon>
        <taxon>Magnoliopsida</taxon>
        <taxon>eudicotyledons</taxon>
        <taxon>Gunneridae</taxon>
        <taxon>Pentapetalae</taxon>
        <taxon>rosids</taxon>
        <taxon>fabids</taxon>
        <taxon>Fabales</taxon>
        <taxon>Fabaceae</taxon>
        <taxon>Papilionoideae</taxon>
        <taxon>50 kb inversion clade</taxon>
        <taxon>NPAAA clade</taxon>
        <taxon>Hologalegina</taxon>
        <taxon>IRL clade</taxon>
        <taxon>Trifolieae</taxon>
        <taxon>Trifolium</taxon>
    </lineage>
</organism>
<accession>A0ACB0LGV0</accession>
<evidence type="ECO:0000313" key="2">
    <source>
        <dbReference type="Proteomes" id="UP001177021"/>
    </source>
</evidence>
<protein>
    <submittedName>
        <fullName evidence="1">Uncharacterized protein</fullName>
    </submittedName>
</protein>
<comment type="caution">
    <text evidence="1">The sequence shown here is derived from an EMBL/GenBank/DDBJ whole genome shotgun (WGS) entry which is preliminary data.</text>
</comment>
<name>A0ACB0LGV0_TRIPR</name>
<dbReference type="EMBL" id="CASHSV030000513">
    <property type="protein sequence ID" value="CAJ2668653.1"/>
    <property type="molecule type" value="Genomic_DNA"/>
</dbReference>
<sequence>MIQLDFNMLVEAIDSYAMFCYGFAVTVNVHDMISTSYISEYMQKTIKGKHSKKWDPGGVAYFFIAMGALQFKLWDPRRCFIVHGKGATIILHHYLRLILMGRVML</sequence>
<proteinExistence type="predicted"/>
<dbReference type="Proteomes" id="UP001177021">
    <property type="component" value="Unassembled WGS sequence"/>
</dbReference>
<evidence type="ECO:0000313" key="1">
    <source>
        <dbReference type="EMBL" id="CAJ2668653.1"/>
    </source>
</evidence>